<dbReference type="SMART" id="SM00421">
    <property type="entry name" value="HTH_LUXR"/>
    <property type="match status" value="1"/>
</dbReference>
<dbReference type="OrthoDB" id="3171430at2"/>
<gene>
    <name evidence="6" type="ORF">C1876_00565</name>
    <name evidence="7" type="ORF">DMP09_03030</name>
</gene>
<dbReference type="EMBL" id="PPTT01000001">
    <property type="protein sequence ID" value="RDB71830.1"/>
    <property type="molecule type" value="Genomic_DNA"/>
</dbReference>
<dbReference type="SUPFAM" id="SSF46894">
    <property type="entry name" value="C-terminal effector domain of the bipartite response regulators"/>
    <property type="match status" value="1"/>
</dbReference>
<dbReference type="CDD" id="cd06170">
    <property type="entry name" value="LuxR_C_like"/>
    <property type="match status" value="1"/>
</dbReference>
<comment type="caution">
    <text evidence="7">The sequence shown here is derived from an EMBL/GenBank/DDBJ whole genome shotgun (WGS) entry which is preliminary data.</text>
</comment>
<dbReference type="PROSITE" id="PS50043">
    <property type="entry name" value="HTH_LUXR_2"/>
    <property type="match status" value="1"/>
</dbReference>
<keyword evidence="2" id="KW-0238">DNA-binding</keyword>
<evidence type="ECO:0000313" key="8">
    <source>
        <dbReference type="Proteomes" id="UP000253817"/>
    </source>
</evidence>
<dbReference type="InterPro" id="IPR036388">
    <property type="entry name" value="WH-like_DNA-bd_sf"/>
</dbReference>
<reference evidence="7" key="3">
    <citation type="journal article" date="2019" name="Microbiol. Resour. Announc.">
        <title>Draft Genome Sequences of Type Strains of Gordonibacter faecihominis, Paraeggerthella hongkongensis, Parvibacter caecicola,Slackia equolifaciens, Slackia faecicanis, and Slackia isoflavoniconvertens.</title>
        <authorList>
            <person name="Danylec N."/>
            <person name="Stoll D.A."/>
            <person name="Dotsch A."/>
            <person name="Huch M."/>
        </authorList>
    </citation>
    <scope>NUCLEOTIDE SEQUENCE</scope>
    <source>
        <strain evidence="7">DSM 16107</strain>
    </source>
</reference>
<keyword evidence="8" id="KW-1185">Reference proteome</keyword>
<evidence type="ECO:0000313" key="6">
    <source>
        <dbReference type="EMBL" id="RDB71830.1"/>
    </source>
</evidence>
<feature type="transmembrane region" description="Helical" evidence="4">
    <location>
        <begin position="82"/>
        <end position="100"/>
    </location>
</feature>
<feature type="transmembrane region" description="Helical" evidence="4">
    <location>
        <begin position="53"/>
        <end position="70"/>
    </location>
</feature>
<dbReference type="PANTHER" id="PTHR44688">
    <property type="entry name" value="DNA-BINDING TRANSCRIPTIONAL ACTIVATOR DEVR_DOSR"/>
    <property type="match status" value="1"/>
</dbReference>
<evidence type="ECO:0000256" key="4">
    <source>
        <dbReference type="SAM" id="Phobius"/>
    </source>
</evidence>
<keyword evidence="1" id="KW-0805">Transcription regulation</keyword>
<dbReference type="GO" id="GO:0006355">
    <property type="term" value="P:regulation of DNA-templated transcription"/>
    <property type="evidence" value="ECO:0007669"/>
    <property type="project" value="InterPro"/>
</dbReference>
<feature type="transmembrane region" description="Helical" evidence="4">
    <location>
        <begin position="354"/>
        <end position="374"/>
    </location>
</feature>
<feature type="transmembrane region" description="Helical" evidence="4">
    <location>
        <begin position="290"/>
        <end position="314"/>
    </location>
</feature>
<protein>
    <recommendedName>
        <fullName evidence="5">HTH luxR-type domain-containing protein</fullName>
    </recommendedName>
</protein>
<keyword evidence="4" id="KW-0812">Transmembrane</keyword>
<reference evidence="6 8" key="1">
    <citation type="journal article" date="2018" name="Elife">
        <title>Discovery and characterization of a prevalent human gut bacterial enzyme sufficient for the inactivation of a family of plant toxins.</title>
        <authorList>
            <person name="Koppel N."/>
            <person name="Bisanz J.E."/>
            <person name="Pandelia M.E."/>
            <person name="Turnbaugh P.J."/>
            <person name="Balskus E.P."/>
        </authorList>
    </citation>
    <scope>NUCLEOTIDE SEQUENCE [LARGE SCALE GENOMIC DNA]</scope>
    <source>
        <strain evidence="6 8">DSM 16107</strain>
    </source>
</reference>
<evidence type="ECO:0000256" key="2">
    <source>
        <dbReference type="ARBA" id="ARBA00023125"/>
    </source>
</evidence>
<feature type="domain" description="HTH luxR-type" evidence="5">
    <location>
        <begin position="409"/>
        <end position="472"/>
    </location>
</feature>
<dbReference type="Pfam" id="PF00196">
    <property type="entry name" value="GerE"/>
    <property type="match status" value="1"/>
</dbReference>
<reference evidence="9" key="2">
    <citation type="submission" date="2018-05" db="EMBL/GenBank/DDBJ databases">
        <title>Genome Sequencing of selected type strains of the family Eggerthellaceae.</title>
        <authorList>
            <person name="Danylec N."/>
            <person name="Stoll D.A."/>
            <person name="Doetsch A."/>
            <person name="Huch M."/>
        </authorList>
    </citation>
    <scope>NUCLEOTIDE SEQUENCE [LARGE SCALE GENOMIC DNA]</scope>
    <source>
        <strain evidence="9">DSM 16107</strain>
    </source>
</reference>
<dbReference type="Gene3D" id="1.10.10.10">
    <property type="entry name" value="Winged helix-like DNA-binding domain superfamily/Winged helix DNA-binding domain"/>
    <property type="match status" value="1"/>
</dbReference>
<sequence>MTAMQQVVDHIFSRELARTATALSFVLLATSLMNIVVFPLFDPVFTYARDVSVFASSAALIGIGLVAAFRPALLRVRLLQRVALGCLAAGALLVPLSLYALSPIGLVVGASLAAVGRSWVVVAVGMAASRLGVRQAGVCVSLAFVAYYLMTALVWVVPVVAGVALFFVLPFASLALAWPRARAVLEAAETGEAPADFSITQPSSFLPLGSQLFVCLFLFRVAFGYSLRFGEVGGVPLSDFLVIVPVAAVALYAVLSRKTFPADLLAQVSVLFVVAGFFLGSMLYDRAPFASVTLLSAGNTLFDMVAWVALIAVASRNERGAVAAFAWGRGLTGLGTIVGAALGVLANDLFGSDALGLALMGGTLILVFVGYALIGLKRFSFSETIAGVTPVVTTVVKTPEQEFEERCRRVAERYGLSPRELEVFMMLARGRDRAYIQEQLVVSRNTVKAHVKHVYAKLGIHAHQDLIDLVED</sequence>
<dbReference type="PANTHER" id="PTHR44688:SF16">
    <property type="entry name" value="DNA-BINDING TRANSCRIPTIONAL ACTIVATOR DEVR_DOSR"/>
    <property type="match status" value="1"/>
</dbReference>
<evidence type="ECO:0000256" key="1">
    <source>
        <dbReference type="ARBA" id="ARBA00023015"/>
    </source>
</evidence>
<feature type="transmembrane region" description="Helical" evidence="4">
    <location>
        <begin position="205"/>
        <end position="225"/>
    </location>
</feature>
<dbReference type="GO" id="GO:0003677">
    <property type="term" value="F:DNA binding"/>
    <property type="evidence" value="ECO:0007669"/>
    <property type="project" value="UniProtKB-KW"/>
</dbReference>
<feature type="transmembrane region" description="Helical" evidence="4">
    <location>
        <begin position="264"/>
        <end position="284"/>
    </location>
</feature>
<evidence type="ECO:0000313" key="9">
    <source>
        <dbReference type="Proteomes" id="UP000270112"/>
    </source>
</evidence>
<dbReference type="PRINTS" id="PR00038">
    <property type="entry name" value="HTHLUXR"/>
</dbReference>
<feature type="transmembrane region" description="Helical" evidence="4">
    <location>
        <begin position="20"/>
        <end position="41"/>
    </location>
</feature>
<keyword evidence="3" id="KW-0804">Transcription</keyword>
<dbReference type="InterPro" id="IPR000792">
    <property type="entry name" value="Tscrpt_reg_LuxR_C"/>
</dbReference>
<dbReference type="Proteomes" id="UP000253817">
    <property type="component" value="Unassembled WGS sequence"/>
</dbReference>
<dbReference type="EMBL" id="QICC01000006">
    <property type="protein sequence ID" value="RNM42871.1"/>
    <property type="molecule type" value="Genomic_DNA"/>
</dbReference>
<dbReference type="InterPro" id="IPR016032">
    <property type="entry name" value="Sig_transdc_resp-reg_C-effctor"/>
</dbReference>
<keyword evidence="4" id="KW-0472">Membrane</keyword>
<evidence type="ECO:0000313" key="7">
    <source>
        <dbReference type="EMBL" id="RNM42871.1"/>
    </source>
</evidence>
<dbReference type="RefSeq" id="WP_114544777.1">
    <property type="nucleotide sequence ID" value="NZ_PPTT01000001.1"/>
</dbReference>
<keyword evidence="4" id="KW-1133">Transmembrane helix</keyword>
<feature type="transmembrane region" description="Helical" evidence="4">
    <location>
        <begin position="155"/>
        <end position="178"/>
    </location>
</feature>
<feature type="transmembrane region" description="Helical" evidence="4">
    <location>
        <begin position="321"/>
        <end position="342"/>
    </location>
</feature>
<organism evidence="7 9">
    <name type="scientific">Eggerthella sinensis</name>
    <dbReference type="NCBI Taxonomy" id="242230"/>
    <lineage>
        <taxon>Bacteria</taxon>
        <taxon>Bacillati</taxon>
        <taxon>Actinomycetota</taxon>
        <taxon>Coriobacteriia</taxon>
        <taxon>Eggerthellales</taxon>
        <taxon>Eggerthellaceae</taxon>
        <taxon>Eggerthella</taxon>
    </lineage>
</organism>
<name>A0A3N0J0T6_9ACTN</name>
<accession>A0A3N0J0T6</accession>
<feature type="transmembrane region" description="Helical" evidence="4">
    <location>
        <begin position="237"/>
        <end position="255"/>
    </location>
</feature>
<evidence type="ECO:0000259" key="5">
    <source>
        <dbReference type="PROSITE" id="PS50043"/>
    </source>
</evidence>
<proteinExistence type="predicted"/>
<evidence type="ECO:0000256" key="3">
    <source>
        <dbReference type="ARBA" id="ARBA00023163"/>
    </source>
</evidence>
<dbReference type="Proteomes" id="UP000270112">
    <property type="component" value="Unassembled WGS sequence"/>
</dbReference>
<dbReference type="AlphaFoldDB" id="A0A3N0J0T6"/>